<dbReference type="Pfam" id="PF06224">
    <property type="entry name" value="AlkZ-like"/>
    <property type="match status" value="1"/>
</dbReference>
<evidence type="ECO:0000313" key="2">
    <source>
        <dbReference type="Proteomes" id="UP000242444"/>
    </source>
</evidence>
<name>A0A263D5E0_9PSEU</name>
<organism evidence="1 2">
    <name type="scientific">Amycolatopsis antarctica</name>
    <dbReference type="NCBI Taxonomy" id="1854586"/>
    <lineage>
        <taxon>Bacteria</taxon>
        <taxon>Bacillati</taxon>
        <taxon>Actinomycetota</taxon>
        <taxon>Actinomycetes</taxon>
        <taxon>Pseudonocardiales</taxon>
        <taxon>Pseudonocardiaceae</taxon>
        <taxon>Amycolatopsis</taxon>
    </lineage>
</organism>
<evidence type="ECO:0000313" key="1">
    <source>
        <dbReference type="EMBL" id="OZM73258.1"/>
    </source>
</evidence>
<evidence type="ECO:0008006" key="3">
    <source>
        <dbReference type="Google" id="ProtNLM"/>
    </source>
</evidence>
<dbReference type="PANTHER" id="PTHR38479:SF2">
    <property type="entry name" value="WINGED HELIX DNA-BINDING DOMAIN-CONTAINING PROTEIN"/>
    <property type="match status" value="1"/>
</dbReference>
<dbReference type="EMBL" id="NKYE01000005">
    <property type="protein sequence ID" value="OZM73258.1"/>
    <property type="molecule type" value="Genomic_DNA"/>
</dbReference>
<gene>
    <name evidence="1" type="ORF">CFN78_10360</name>
</gene>
<dbReference type="InParanoid" id="A0A263D5E0"/>
<dbReference type="PANTHER" id="PTHR38479">
    <property type="entry name" value="LMO0824 PROTEIN"/>
    <property type="match status" value="1"/>
</dbReference>
<dbReference type="Proteomes" id="UP000242444">
    <property type="component" value="Unassembled WGS sequence"/>
</dbReference>
<proteinExistence type="predicted"/>
<dbReference type="RefSeq" id="WP_094862506.1">
    <property type="nucleotide sequence ID" value="NZ_NKYE01000005.1"/>
</dbReference>
<sequence length="373" mass="41045">MRAEPGTVLGTRALNRALLARQLLLRKEKRPVLEVVAHLAGLQAQAPWPPYYQLWSRIKDFEPGELAGCLLDRSAVRIVVMRGTVHLVTAEDARFLRAAVQPVMDRDLSGNPTLRPKIAGIDHAELVGAAVEALAAEPLTGARLGAELGRRWPDRDRSALVHAARNLLPLVQVPPRAVWGRSGQPTFATVRQWLGAPLDPDPDLGRLVLRYLAAFGPATVMDVQAWCGLTRLGEVVDRLRPELVTFRTTDGRELFDLPDAPRPDPATPAPVRYVAEFDNLILSHADRSRVISEEYRRRITTVNGIFPGTILVGGFVRGTWRIERAKDRAELLVTPFEAISKRDTAALKAEGRRLLFFATGGSGAPEVRLLPPG</sequence>
<protein>
    <recommendedName>
        <fullName evidence="3">Winged helix DNA-binding domain-containing protein</fullName>
    </recommendedName>
</protein>
<reference evidence="1 2" key="1">
    <citation type="submission" date="2017-07" db="EMBL/GenBank/DDBJ databases">
        <title>Amycolatopsis antarcticus sp. nov., isolated from the surface of an Antarcticus brown macroalga.</title>
        <authorList>
            <person name="Wang J."/>
            <person name="Leiva S."/>
            <person name="Huang J."/>
            <person name="Huang Y."/>
        </authorList>
    </citation>
    <scope>NUCLEOTIDE SEQUENCE [LARGE SCALE GENOMIC DNA]</scope>
    <source>
        <strain evidence="1 2">AU-G6</strain>
    </source>
</reference>
<dbReference type="AlphaFoldDB" id="A0A263D5E0"/>
<keyword evidence="2" id="KW-1185">Reference proteome</keyword>
<accession>A0A263D5E0</accession>
<dbReference type="InterPro" id="IPR009351">
    <property type="entry name" value="AlkZ-like"/>
</dbReference>
<comment type="caution">
    <text evidence="1">The sequence shown here is derived from an EMBL/GenBank/DDBJ whole genome shotgun (WGS) entry which is preliminary data.</text>
</comment>
<dbReference type="OrthoDB" id="9148135at2"/>